<gene>
    <name evidence="1" type="ORF">SBF1_190025</name>
</gene>
<dbReference type="AlphaFoldDB" id="A0A2U3KEJ0"/>
<proteinExistence type="predicted"/>
<dbReference type="Proteomes" id="UP000238916">
    <property type="component" value="Unassembled WGS sequence"/>
</dbReference>
<name>A0A2U3KEJ0_9FIRM</name>
<dbReference type="EMBL" id="OMOF01000101">
    <property type="protein sequence ID" value="SPF38091.1"/>
    <property type="molecule type" value="Genomic_DNA"/>
</dbReference>
<sequence>MAWEVCILLMDAKAMLFCWSYLQMVALERCSKAIAKRLSPEVSEQMQRSELVVSGTWIDRRKKIETIRRFINRGYH</sequence>
<evidence type="ECO:0000313" key="2">
    <source>
        <dbReference type="Proteomes" id="UP000238916"/>
    </source>
</evidence>
<reference evidence="2" key="1">
    <citation type="submission" date="2018-02" db="EMBL/GenBank/DDBJ databases">
        <authorList>
            <person name="Hausmann B."/>
        </authorList>
    </citation>
    <scope>NUCLEOTIDE SEQUENCE [LARGE SCALE GENOMIC DNA]</scope>
    <source>
        <strain evidence="2">Peat soil MAG SbF1</strain>
    </source>
</reference>
<accession>A0A2U3KEJ0</accession>
<protein>
    <submittedName>
        <fullName evidence="1">Uncharacterized protein</fullName>
    </submittedName>
</protein>
<organism evidence="1 2">
    <name type="scientific">Candidatus Desulfosporosinus infrequens</name>
    <dbReference type="NCBI Taxonomy" id="2043169"/>
    <lineage>
        <taxon>Bacteria</taxon>
        <taxon>Bacillati</taxon>
        <taxon>Bacillota</taxon>
        <taxon>Clostridia</taxon>
        <taxon>Eubacteriales</taxon>
        <taxon>Desulfitobacteriaceae</taxon>
        <taxon>Desulfosporosinus</taxon>
    </lineage>
</organism>
<evidence type="ECO:0000313" key="1">
    <source>
        <dbReference type="EMBL" id="SPF38091.1"/>
    </source>
</evidence>